<dbReference type="Gene3D" id="2.60.40.1120">
    <property type="entry name" value="Carboxypeptidase-like, regulatory domain"/>
    <property type="match status" value="1"/>
</dbReference>
<evidence type="ECO:0000256" key="10">
    <source>
        <dbReference type="PROSITE-ProRule" id="PRU01360"/>
    </source>
</evidence>
<dbReference type="InterPro" id="IPR036942">
    <property type="entry name" value="Beta-barrel_TonB_sf"/>
</dbReference>
<dbReference type="RefSeq" id="WP_013768649.1">
    <property type="nucleotide sequence ID" value="NC_015510.1"/>
</dbReference>
<dbReference type="InterPro" id="IPR008969">
    <property type="entry name" value="CarboxyPept-like_regulatory"/>
</dbReference>
<comment type="subcellular location">
    <subcellularLocation>
        <location evidence="1 10">Cell outer membrane</location>
        <topology evidence="1 10">Multi-pass membrane protein</topology>
    </subcellularLocation>
</comment>
<organism evidence="15 16">
    <name type="scientific">Haliscomenobacter hydrossis (strain ATCC 27775 / DSM 1100 / LMG 10767 / O)</name>
    <dbReference type="NCBI Taxonomy" id="760192"/>
    <lineage>
        <taxon>Bacteria</taxon>
        <taxon>Pseudomonadati</taxon>
        <taxon>Bacteroidota</taxon>
        <taxon>Saprospiria</taxon>
        <taxon>Saprospirales</taxon>
        <taxon>Haliscomenobacteraceae</taxon>
        <taxon>Haliscomenobacter</taxon>
    </lineage>
</organism>
<evidence type="ECO:0000256" key="3">
    <source>
        <dbReference type="ARBA" id="ARBA00022452"/>
    </source>
</evidence>
<dbReference type="InterPro" id="IPR037066">
    <property type="entry name" value="Plug_dom_sf"/>
</dbReference>
<keyword evidence="7 10" id="KW-0472">Membrane</keyword>
<protein>
    <submittedName>
        <fullName evidence="15">TonB-dependent receptor</fullName>
    </submittedName>
</protein>
<dbReference type="Pfam" id="PF00593">
    <property type="entry name" value="TonB_dep_Rec_b-barrel"/>
    <property type="match status" value="1"/>
</dbReference>
<evidence type="ECO:0000256" key="5">
    <source>
        <dbReference type="ARBA" id="ARBA00022729"/>
    </source>
</evidence>
<dbReference type="SUPFAM" id="SSF56935">
    <property type="entry name" value="Porins"/>
    <property type="match status" value="1"/>
</dbReference>
<keyword evidence="2 10" id="KW-0813">Transport</keyword>
<dbReference type="EMBL" id="CP002691">
    <property type="protein sequence ID" value="AEE54128.1"/>
    <property type="molecule type" value="Genomic_DNA"/>
</dbReference>
<dbReference type="InterPro" id="IPR000531">
    <property type="entry name" value="Beta-barrel_TonB"/>
</dbReference>
<keyword evidence="3 10" id="KW-1134">Transmembrane beta strand</keyword>
<feature type="domain" description="TonB-dependent receptor-like beta-barrel" evidence="13">
    <location>
        <begin position="335"/>
        <end position="740"/>
    </location>
</feature>
<reference evidence="15 16" key="1">
    <citation type="journal article" date="2011" name="Stand. Genomic Sci.">
        <title>Complete genome sequence of Haliscomenobacter hydrossis type strain (O).</title>
        <authorList>
            <consortium name="US DOE Joint Genome Institute (JGI-PGF)"/>
            <person name="Daligault H."/>
            <person name="Lapidus A."/>
            <person name="Zeytun A."/>
            <person name="Nolan M."/>
            <person name="Lucas S."/>
            <person name="Del Rio T.G."/>
            <person name="Tice H."/>
            <person name="Cheng J.F."/>
            <person name="Tapia R."/>
            <person name="Han C."/>
            <person name="Goodwin L."/>
            <person name="Pitluck S."/>
            <person name="Liolios K."/>
            <person name="Pagani I."/>
            <person name="Ivanova N."/>
            <person name="Huntemann M."/>
            <person name="Mavromatis K."/>
            <person name="Mikhailova N."/>
            <person name="Pati A."/>
            <person name="Chen A."/>
            <person name="Palaniappan K."/>
            <person name="Land M."/>
            <person name="Hauser L."/>
            <person name="Brambilla E.M."/>
            <person name="Rohde M."/>
            <person name="Verbarg S."/>
            <person name="Goker M."/>
            <person name="Bristow J."/>
            <person name="Eisen J.A."/>
            <person name="Markowitz V."/>
            <person name="Hugenholtz P."/>
            <person name="Kyrpides N.C."/>
            <person name="Klenk H.P."/>
            <person name="Woyke T."/>
        </authorList>
    </citation>
    <scope>NUCLEOTIDE SEQUENCE [LARGE SCALE GENOMIC DNA]</scope>
    <source>
        <strain evidence="16">ATCC 27775 / DSM 1100 / LMG 10767 / O</strain>
    </source>
</reference>
<keyword evidence="4 10" id="KW-0812">Transmembrane</keyword>
<dbReference type="Proteomes" id="UP000008461">
    <property type="component" value="Chromosome"/>
</dbReference>
<reference key="2">
    <citation type="submission" date="2011-04" db="EMBL/GenBank/DDBJ databases">
        <title>Complete sequence of chromosome of Haliscomenobacter hydrossis DSM 1100.</title>
        <authorList>
            <consortium name="US DOE Joint Genome Institute (JGI-PGF)"/>
            <person name="Lucas S."/>
            <person name="Han J."/>
            <person name="Lapidus A."/>
            <person name="Bruce D."/>
            <person name="Goodwin L."/>
            <person name="Pitluck S."/>
            <person name="Peters L."/>
            <person name="Kyrpides N."/>
            <person name="Mavromatis K."/>
            <person name="Ivanova N."/>
            <person name="Ovchinnikova G."/>
            <person name="Pagani I."/>
            <person name="Daligault H."/>
            <person name="Detter J.C."/>
            <person name="Han C."/>
            <person name="Land M."/>
            <person name="Hauser L."/>
            <person name="Markowitz V."/>
            <person name="Cheng J.-F."/>
            <person name="Hugenholtz P."/>
            <person name="Woyke T."/>
            <person name="Wu D."/>
            <person name="Verbarg S."/>
            <person name="Frueling A."/>
            <person name="Brambilla E."/>
            <person name="Klenk H.-P."/>
            <person name="Eisen J.A."/>
        </authorList>
    </citation>
    <scope>NUCLEOTIDE SEQUENCE</scope>
    <source>
        <strain>DSM 1100</strain>
    </source>
</reference>
<keyword evidence="16" id="KW-1185">Reference proteome</keyword>
<sequence>MQDLFRSVLAFALLIVAQTNLHAQNAILRGRVTTIDHEPLTGASVYVSPEIGTATDSVGFFELNPVPGNIILTVSFLGYKTFTQSLGIVAGQTVQVDIILQEEATILNTVTFTTGRFEKRLGSETVSIEVLKPSLINNSNKFQLDEALQKVPGLTVIDGQANIRGGSGFSYGAGSRVLLLMDDIPILQLDAGFPNWNDIPIENVGQIEVVKGAASSLYGSAAMNGVVNFRTAYATAEPETKLTLFTSTVDAPADARFKWWDNAPLTFGTSFSHKQKLGKLDLVSSVFYLNETSHNDSTFTKYGRVNLNTRYRLNKRLTLGVNLNLNGGNNSSFFFWKADSLKYSPFPGTVSKNQPLRFNIDPHLTYYDGSGNRHKLLSRYLKVENRVSNGRSNFSEQYYLEYQFQRNIRAIDLNVTAGAVYIGSDVEAELYGDTTFHSRNLATYIDFEKRFGTKLTVSAGFRYESNLINNPGFTYPGGVVGPSQEKEAKPVLRLGANYQIGDYSYLRASWGQGYRFPTIAEKFIFTSLGGFNISPNPDLQSETGWSTELGIKQGLKLGSLKGFLDLALFRTEYQDMMEFNFLGLLRGFSSINTGGVRITGLDASMVGEFALFGCPTVFTAGYLFIDPKFLDFDLRPQEPGVPPTPGQRNAIGSSSTENVLKYRSRHNYKFDIETQLKKFSLGFAGNYFSFQEAIDRTFEFIVPGIKTYREMNNHGVTLLDIRVAYRPIDNLKLSFLVNNVGNVEYVSRPGLMEAPRNFGLRVDWGW</sequence>
<name>F4L7E8_HALH1</name>
<dbReference type="SUPFAM" id="SSF49464">
    <property type="entry name" value="Carboxypeptidase regulatory domain-like"/>
    <property type="match status" value="1"/>
</dbReference>
<proteinExistence type="inferred from homology"/>
<feature type="signal peptide" evidence="12">
    <location>
        <begin position="1"/>
        <end position="23"/>
    </location>
</feature>
<dbReference type="Gene3D" id="2.40.170.20">
    <property type="entry name" value="TonB-dependent receptor, beta-barrel domain"/>
    <property type="match status" value="1"/>
</dbReference>
<dbReference type="KEGG" id="hhy:Halhy_6309"/>
<evidence type="ECO:0000256" key="8">
    <source>
        <dbReference type="ARBA" id="ARBA00023170"/>
    </source>
</evidence>
<dbReference type="PROSITE" id="PS52016">
    <property type="entry name" value="TONB_DEPENDENT_REC_3"/>
    <property type="match status" value="1"/>
</dbReference>
<evidence type="ECO:0000256" key="12">
    <source>
        <dbReference type="SAM" id="SignalP"/>
    </source>
</evidence>
<dbReference type="InterPro" id="IPR039426">
    <property type="entry name" value="TonB-dep_rcpt-like"/>
</dbReference>
<gene>
    <name evidence="15" type="ordered locus">Halhy_6309</name>
</gene>
<keyword evidence="6 11" id="KW-0798">TonB box</keyword>
<evidence type="ECO:0000256" key="7">
    <source>
        <dbReference type="ARBA" id="ARBA00023136"/>
    </source>
</evidence>
<dbReference type="STRING" id="760192.Halhy_6309"/>
<dbReference type="OrthoDB" id="9764669at2"/>
<dbReference type="HOGENOM" id="CLU_310086_0_0_10"/>
<keyword evidence="9 10" id="KW-0998">Cell outer membrane</keyword>
<dbReference type="InterPro" id="IPR012910">
    <property type="entry name" value="Plug_dom"/>
</dbReference>
<evidence type="ECO:0000256" key="11">
    <source>
        <dbReference type="RuleBase" id="RU003357"/>
    </source>
</evidence>
<evidence type="ECO:0000313" key="16">
    <source>
        <dbReference type="Proteomes" id="UP000008461"/>
    </source>
</evidence>
<comment type="similarity">
    <text evidence="10 11">Belongs to the TonB-dependent receptor family.</text>
</comment>
<evidence type="ECO:0000256" key="6">
    <source>
        <dbReference type="ARBA" id="ARBA00023077"/>
    </source>
</evidence>
<dbReference type="AlphaFoldDB" id="F4L7E8"/>
<evidence type="ECO:0000256" key="9">
    <source>
        <dbReference type="ARBA" id="ARBA00023237"/>
    </source>
</evidence>
<evidence type="ECO:0000313" key="15">
    <source>
        <dbReference type="EMBL" id="AEE54128.1"/>
    </source>
</evidence>
<dbReference type="PANTHER" id="PTHR30069:SF29">
    <property type="entry name" value="HEMOGLOBIN AND HEMOGLOBIN-HAPTOGLOBIN-BINDING PROTEIN 1-RELATED"/>
    <property type="match status" value="1"/>
</dbReference>
<feature type="chain" id="PRO_5003316564" evidence="12">
    <location>
        <begin position="24"/>
        <end position="766"/>
    </location>
</feature>
<dbReference type="Gene3D" id="2.170.130.10">
    <property type="entry name" value="TonB-dependent receptor, plug domain"/>
    <property type="match status" value="1"/>
</dbReference>
<dbReference type="Pfam" id="PF13715">
    <property type="entry name" value="CarbopepD_reg_2"/>
    <property type="match status" value="1"/>
</dbReference>
<evidence type="ECO:0000256" key="1">
    <source>
        <dbReference type="ARBA" id="ARBA00004571"/>
    </source>
</evidence>
<accession>F4L7E8</accession>
<evidence type="ECO:0000259" key="13">
    <source>
        <dbReference type="Pfam" id="PF00593"/>
    </source>
</evidence>
<dbReference type="eggNOG" id="COG4206">
    <property type="taxonomic scope" value="Bacteria"/>
</dbReference>
<keyword evidence="5 12" id="KW-0732">Signal</keyword>
<feature type="domain" description="TonB-dependent receptor plug" evidence="14">
    <location>
        <begin position="124"/>
        <end position="226"/>
    </location>
</feature>
<dbReference type="GO" id="GO:0009279">
    <property type="term" value="C:cell outer membrane"/>
    <property type="evidence" value="ECO:0007669"/>
    <property type="project" value="UniProtKB-SubCell"/>
</dbReference>
<dbReference type="GO" id="GO:0015344">
    <property type="term" value="F:siderophore uptake transmembrane transporter activity"/>
    <property type="evidence" value="ECO:0007669"/>
    <property type="project" value="TreeGrafter"/>
</dbReference>
<evidence type="ECO:0000256" key="4">
    <source>
        <dbReference type="ARBA" id="ARBA00022692"/>
    </source>
</evidence>
<dbReference type="Pfam" id="PF07715">
    <property type="entry name" value="Plug"/>
    <property type="match status" value="1"/>
</dbReference>
<evidence type="ECO:0000256" key="2">
    <source>
        <dbReference type="ARBA" id="ARBA00022448"/>
    </source>
</evidence>
<evidence type="ECO:0000259" key="14">
    <source>
        <dbReference type="Pfam" id="PF07715"/>
    </source>
</evidence>
<dbReference type="GO" id="GO:0044718">
    <property type="term" value="P:siderophore transmembrane transport"/>
    <property type="evidence" value="ECO:0007669"/>
    <property type="project" value="TreeGrafter"/>
</dbReference>
<keyword evidence="8 15" id="KW-0675">Receptor</keyword>
<dbReference type="PANTHER" id="PTHR30069">
    <property type="entry name" value="TONB-DEPENDENT OUTER MEMBRANE RECEPTOR"/>
    <property type="match status" value="1"/>
</dbReference>